<feature type="signal peptide" evidence="1">
    <location>
        <begin position="1"/>
        <end position="23"/>
    </location>
</feature>
<evidence type="ECO:0000259" key="2">
    <source>
        <dbReference type="Pfam" id="PF13201"/>
    </source>
</evidence>
<evidence type="ECO:0000313" key="4">
    <source>
        <dbReference type="EMBL" id="KAB6088755.1"/>
    </source>
</evidence>
<dbReference type="Proteomes" id="UP000435059">
    <property type="component" value="Unassembled WGS sequence"/>
</dbReference>
<dbReference type="Gene3D" id="2.40.128.350">
    <property type="match status" value="1"/>
</dbReference>
<feature type="domain" description="Lipocalin-like" evidence="3">
    <location>
        <begin position="40"/>
        <end position="160"/>
    </location>
</feature>
<keyword evidence="5" id="KW-1185">Reference proteome</keyword>
<feature type="domain" description="Putative carbohydrate metabolism" evidence="2">
    <location>
        <begin position="282"/>
        <end position="505"/>
    </location>
</feature>
<evidence type="ECO:0000259" key="3">
    <source>
        <dbReference type="Pfam" id="PF13944"/>
    </source>
</evidence>
<dbReference type="Pfam" id="PF13944">
    <property type="entry name" value="Calycin_like"/>
    <property type="match status" value="1"/>
</dbReference>
<dbReference type="RefSeq" id="WP_008641207.1">
    <property type="nucleotide sequence ID" value="NZ_CP103094.1"/>
</dbReference>
<feature type="chain" id="PRO_5029757093" description="DUF5018 domain-containing protein" evidence="1">
    <location>
        <begin position="24"/>
        <end position="507"/>
    </location>
</feature>
<dbReference type="Pfam" id="PF13201">
    <property type="entry name" value="PCMD"/>
    <property type="match status" value="1"/>
</dbReference>
<sequence>MKKNLFYYLFVVLCTATLFTSCSDDDDNGKNGDDQVTDISGKYKGSLVVSIDGSAADPVSQVISIAKSGEQTSQVVLSLKNFSFAGRLVGDIEVPCTVEEKDGVQSFSGQKDLKFTTEFGQALGTLPTSVNGTVKNGKISMKIGVTVALLGQTVDVDFDGDKMSGNESSEAKISDFVIDSDFITEQPVIDDENGTITFKVNEAATDDDLKALIPTFNISDKATVSPVSGVAQDFSSNKVVIYTVTAEDGTIKTYNASISGYIMKFSFEEWKTVGTGPAKHEEPLPSEVLASSVQGASLLGIFGWSGGFPVEKTDDAKDGEYAIKLVTLDTHEISSSFVPALTAGSLFTGTFNAGPAMSGDQLSCTRFGVEYNKKPLTLKGWYKYTPGDKYMNGTDKKNVTYPEGTDECAIQGVLYEAVDEEENSVTLTGHDINDSKYRVATAALSDGSAKADYTYFELPFTFLEGKEYDANKKYKLAIICSSSKDGDKFIGAGGSTLIIDALEVVGE</sequence>
<accession>A0A7J5P4M5</accession>
<reference evidence="4 5" key="1">
    <citation type="journal article" date="2019" name="Nat. Med.">
        <title>A library of human gut bacterial isolates paired with longitudinal multiomics data enables mechanistic microbiome research.</title>
        <authorList>
            <person name="Poyet M."/>
            <person name="Groussin M."/>
            <person name="Gibbons S.M."/>
            <person name="Avila-Pacheco J."/>
            <person name="Jiang X."/>
            <person name="Kearney S.M."/>
            <person name="Perrotta A.R."/>
            <person name="Berdy B."/>
            <person name="Zhao S."/>
            <person name="Lieberman T.D."/>
            <person name="Swanson P.K."/>
            <person name="Smith M."/>
            <person name="Roesemann S."/>
            <person name="Alexander J.E."/>
            <person name="Rich S.A."/>
            <person name="Livny J."/>
            <person name="Vlamakis H."/>
            <person name="Clish C."/>
            <person name="Bullock K."/>
            <person name="Deik A."/>
            <person name="Scott J."/>
            <person name="Pierce K.A."/>
            <person name="Xavier R.J."/>
            <person name="Alm E.J."/>
        </authorList>
    </citation>
    <scope>NUCLEOTIDE SEQUENCE [LARGE SCALE GENOMIC DNA]</scope>
    <source>
        <strain evidence="4 5">BIOML-A74</strain>
    </source>
</reference>
<evidence type="ECO:0000313" key="5">
    <source>
        <dbReference type="Proteomes" id="UP000435059"/>
    </source>
</evidence>
<evidence type="ECO:0000256" key="1">
    <source>
        <dbReference type="SAM" id="SignalP"/>
    </source>
</evidence>
<dbReference type="AlphaFoldDB" id="A0A7J5P4M5"/>
<gene>
    <name evidence="4" type="ORF">GA574_08275</name>
</gene>
<dbReference type="InterPro" id="IPR024311">
    <property type="entry name" value="Lipocalin-like"/>
</dbReference>
<organism evidence="4 5">
    <name type="scientific">Bacteroides xylanisolvens</name>
    <dbReference type="NCBI Taxonomy" id="371601"/>
    <lineage>
        <taxon>Bacteria</taxon>
        <taxon>Pseudomonadati</taxon>
        <taxon>Bacteroidota</taxon>
        <taxon>Bacteroidia</taxon>
        <taxon>Bacteroidales</taxon>
        <taxon>Bacteroidaceae</taxon>
        <taxon>Bacteroides</taxon>
    </lineage>
</organism>
<comment type="caution">
    <text evidence="4">The sequence shown here is derived from an EMBL/GenBank/DDBJ whole genome shotgun (WGS) entry which is preliminary data.</text>
</comment>
<evidence type="ECO:0008006" key="6">
    <source>
        <dbReference type="Google" id="ProtNLM"/>
    </source>
</evidence>
<name>A0A7J5P4M5_9BACE</name>
<proteinExistence type="predicted"/>
<dbReference type="Gene3D" id="2.60.40.2340">
    <property type="match status" value="1"/>
</dbReference>
<dbReference type="InterPro" id="IPR038653">
    <property type="entry name" value="Put_CMD_sf"/>
</dbReference>
<dbReference type="EMBL" id="WDES01000011">
    <property type="protein sequence ID" value="KAB6088755.1"/>
    <property type="molecule type" value="Genomic_DNA"/>
</dbReference>
<dbReference type="PROSITE" id="PS51257">
    <property type="entry name" value="PROKAR_LIPOPROTEIN"/>
    <property type="match status" value="1"/>
</dbReference>
<protein>
    <recommendedName>
        <fullName evidence="6">DUF5018 domain-containing protein</fullName>
    </recommendedName>
</protein>
<dbReference type="InterPro" id="IPR025112">
    <property type="entry name" value="PCMD"/>
</dbReference>
<keyword evidence="1" id="KW-0732">Signal</keyword>
<dbReference type="Gene3D" id="2.60.120.890">
    <property type="entry name" value="BT2081, beta-jelly-roll domain"/>
    <property type="match status" value="1"/>
</dbReference>